<dbReference type="EMBL" id="CP118246">
    <property type="protein sequence ID" value="WDR02767.1"/>
    <property type="molecule type" value="Genomic_DNA"/>
</dbReference>
<keyword evidence="1" id="KW-0175">Coiled coil</keyword>
<feature type="coiled-coil region" evidence="1">
    <location>
        <begin position="72"/>
        <end position="99"/>
    </location>
</feature>
<evidence type="ECO:0000256" key="1">
    <source>
        <dbReference type="SAM" id="Coils"/>
    </source>
</evidence>
<name>A0ABY7YNI9_9HYPH</name>
<dbReference type="Proteomes" id="UP001220530">
    <property type="component" value="Chromosome"/>
</dbReference>
<gene>
    <name evidence="2" type="ORF">PSQ19_00560</name>
</gene>
<proteinExistence type="predicted"/>
<dbReference type="RefSeq" id="WP_282219169.1">
    <property type="nucleotide sequence ID" value="NZ_CP118246.1"/>
</dbReference>
<protein>
    <recommendedName>
        <fullName evidence="4">DUF2336 domain-containing protein</fullName>
    </recommendedName>
</protein>
<evidence type="ECO:0000313" key="2">
    <source>
        <dbReference type="EMBL" id="WDR02767.1"/>
    </source>
</evidence>
<reference evidence="2 3" key="1">
    <citation type="submission" date="2023-02" db="EMBL/GenBank/DDBJ databases">
        <title>Devosia algicola sp. nov., isolated from the phycosphere of marine algae.</title>
        <authorList>
            <person name="Kim J.M."/>
            <person name="Lee J.K."/>
            <person name="Choi B.J."/>
            <person name="Bayburt H."/>
            <person name="Jeon C.O."/>
        </authorList>
    </citation>
    <scope>NUCLEOTIDE SEQUENCE [LARGE SCALE GENOMIC DNA]</scope>
    <source>
        <strain evidence="2 3">G20-9</strain>
    </source>
</reference>
<organism evidence="2 3">
    <name type="scientific">Devosia algicola</name>
    <dbReference type="NCBI Taxonomy" id="3026418"/>
    <lineage>
        <taxon>Bacteria</taxon>
        <taxon>Pseudomonadati</taxon>
        <taxon>Pseudomonadota</taxon>
        <taxon>Alphaproteobacteria</taxon>
        <taxon>Hyphomicrobiales</taxon>
        <taxon>Devosiaceae</taxon>
        <taxon>Devosia</taxon>
    </lineage>
</organism>
<accession>A0ABY7YNI9</accession>
<evidence type="ECO:0008006" key="4">
    <source>
        <dbReference type="Google" id="ProtNLM"/>
    </source>
</evidence>
<sequence length="382" mass="42223">MAPGRPFAGLIDAVLVEDPVEFTFAGSISRERAEAIWTWVARDLCADVIDYERAADNSLEMSELEPLMPTILKKMRDAAQAAKANVEAERRLIAQLRGEAGYERLPIIMDALRCRALLVKAQAFGQATNDMSDDAALGGALQSMPLQDAPVAALLLHAAVGHVANPSRMVKSVVRLLGSGKEAVVERSGFAPLIDALLAHAQNQAYLLKPVGTFADIDLTCRGLERFHRLVRAVAGYVELSRNSRWGIVVGSMTKHVSERIEPRLKQILPDINQTMRKGREGADRLDDDRLLAALNGIYLLATIRDCRDSLALNALLDQAWSHAGETLELHLNRNLDALRHNPDDVMTARRLEVGIKMAEVRFNRQYADTLRRARLSAERRG</sequence>
<keyword evidence="3" id="KW-1185">Reference proteome</keyword>
<evidence type="ECO:0000313" key="3">
    <source>
        <dbReference type="Proteomes" id="UP001220530"/>
    </source>
</evidence>